<dbReference type="AlphaFoldDB" id="A0A0F9FL01"/>
<evidence type="ECO:0000313" key="1">
    <source>
        <dbReference type="EMBL" id="KKL57935.1"/>
    </source>
</evidence>
<comment type="caution">
    <text evidence="1">The sequence shown here is derived from an EMBL/GenBank/DDBJ whole genome shotgun (WGS) entry which is preliminary data.</text>
</comment>
<dbReference type="EMBL" id="LAZR01029991">
    <property type="protein sequence ID" value="KKL57935.1"/>
    <property type="molecule type" value="Genomic_DNA"/>
</dbReference>
<reference evidence="1" key="1">
    <citation type="journal article" date="2015" name="Nature">
        <title>Complex archaea that bridge the gap between prokaryotes and eukaryotes.</title>
        <authorList>
            <person name="Spang A."/>
            <person name="Saw J.H."/>
            <person name="Jorgensen S.L."/>
            <person name="Zaremba-Niedzwiedzka K."/>
            <person name="Martijn J."/>
            <person name="Lind A.E."/>
            <person name="van Eijk R."/>
            <person name="Schleper C."/>
            <person name="Guy L."/>
            <person name="Ettema T.J."/>
        </authorList>
    </citation>
    <scope>NUCLEOTIDE SEQUENCE</scope>
</reference>
<organism evidence="1">
    <name type="scientific">marine sediment metagenome</name>
    <dbReference type="NCBI Taxonomy" id="412755"/>
    <lineage>
        <taxon>unclassified sequences</taxon>
        <taxon>metagenomes</taxon>
        <taxon>ecological metagenomes</taxon>
    </lineage>
</organism>
<protein>
    <submittedName>
        <fullName evidence="1">Uncharacterized protein</fullName>
    </submittedName>
</protein>
<name>A0A0F9FL01_9ZZZZ</name>
<gene>
    <name evidence="1" type="ORF">LCGC14_2230430</name>
</gene>
<proteinExistence type="predicted"/>
<accession>A0A0F9FL01</accession>
<sequence>MLVFTTNEIEVDPGTVFLFPTTLNDVAMWCVAATYTLSEEEPFLREEIEHYNVCGLFPCVNMAVIYARVLEGDVEGVKEIKYGSTVH</sequence>